<reference evidence="1" key="1">
    <citation type="submission" date="2022-12" db="EMBL/GenBank/DDBJ databases">
        <title>Reclassification of two methanogenic archaea species isolated from the Kolyma lowland permafrost.</title>
        <authorList>
            <person name="Trubitsyn V.E."/>
            <person name="Rivkina E.M."/>
            <person name="Shcherbakova V.A."/>
        </authorList>
    </citation>
    <scope>NUCLEOTIDE SEQUENCE</scope>
    <source>
        <strain evidence="1">M2</strain>
        <strain evidence="2">MK4</strain>
    </source>
</reference>
<dbReference type="EMBL" id="JAPVES010000030">
    <property type="protein sequence ID" value="MCZ3372175.1"/>
    <property type="molecule type" value="Genomic_DNA"/>
</dbReference>
<keyword evidence="3" id="KW-1185">Reference proteome</keyword>
<dbReference type="AlphaFoldDB" id="A0A9E5DJD1"/>
<comment type="caution">
    <text evidence="1">The sequence shown here is derived from an EMBL/GenBank/DDBJ whole genome shotgun (WGS) entry which is preliminary data.</text>
</comment>
<proteinExistence type="predicted"/>
<dbReference type="EMBL" id="JAPVER010000018">
    <property type="protein sequence ID" value="MCZ3364424.1"/>
    <property type="molecule type" value="Genomic_DNA"/>
</dbReference>
<dbReference type="Proteomes" id="UP001068021">
    <property type="component" value="Unassembled WGS sequence"/>
</dbReference>
<organism evidence="1 3">
    <name type="scientific">Methanobacterium veterum</name>
    <dbReference type="NCBI Taxonomy" id="408577"/>
    <lineage>
        <taxon>Archaea</taxon>
        <taxon>Methanobacteriati</taxon>
        <taxon>Methanobacteriota</taxon>
        <taxon>Methanomada group</taxon>
        <taxon>Methanobacteria</taxon>
        <taxon>Methanobacteriales</taxon>
        <taxon>Methanobacteriaceae</taxon>
        <taxon>Methanobacterium</taxon>
    </lineage>
</organism>
<evidence type="ECO:0000313" key="3">
    <source>
        <dbReference type="Proteomes" id="UP001068021"/>
    </source>
</evidence>
<dbReference type="RefSeq" id="WP_048081220.1">
    <property type="nucleotide sequence ID" value="NZ_JAPVER010000018.1"/>
</dbReference>
<accession>A0A9E5DJD1</accession>
<gene>
    <name evidence="2" type="ORF">O3H35_05975</name>
    <name evidence="1" type="ORF">O3H54_00875</name>
</gene>
<evidence type="ECO:0000313" key="1">
    <source>
        <dbReference type="EMBL" id="MCZ3364424.1"/>
    </source>
</evidence>
<sequence length="122" mass="13786">MNSLKIASIFIITVFSMSFVVSGVSAAQMDSNWQFHVKTVKLNDTFTAAPSGIHIPEVSFNAQYNKDYLDLISTEGNTFTFKANKPGIIFVNIICTPWYHILIYPPVDDRTITDTYMIIIKK</sequence>
<dbReference type="Proteomes" id="UP001074446">
    <property type="component" value="Unassembled WGS sequence"/>
</dbReference>
<name>A0A9E5DJD1_9EURY</name>
<evidence type="ECO:0000313" key="2">
    <source>
        <dbReference type="EMBL" id="MCZ3372175.1"/>
    </source>
</evidence>
<protein>
    <submittedName>
        <fullName evidence="1">Uncharacterized protein</fullName>
    </submittedName>
</protein>